<sequence>AVLWIYMSWRDPKAKAQIDAAQEKMTAPNSTFECELRWSRRAPRGGGRLPASRDASCI</sequence>
<evidence type="ECO:0000313" key="2">
    <source>
        <dbReference type="Proteomes" id="UP000054498"/>
    </source>
</evidence>
<dbReference type="AlphaFoldDB" id="A0A0D2LVC0"/>
<evidence type="ECO:0000313" key="1">
    <source>
        <dbReference type="EMBL" id="KIY93566.1"/>
    </source>
</evidence>
<protein>
    <submittedName>
        <fullName evidence="1">Uncharacterized protein</fullName>
    </submittedName>
</protein>
<gene>
    <name evidence="1" type="ORF">MNEG_14397</name>
</gene>
<dbReference type="EMBL" id="KK104674">
    <property type="protein sequence ID" value="KIY93566.1"/>
    <property type="molecule type" value="Genomic_DNA"/>
</dbReference>
<accession>A0A0D2LVC0</accession>
<keyword evidence="2" id="KW-1185">Reference proteome</keyword>
<name>A0A0D2LVC0_9CHLO</name>
<dbReference type="KEGG" id="mng:MNEG_14397"/>
<reference evidence="1 2" key="1">
    <citation type="journal article" date="2013" name="BMC Genomics">
        <title>Reconstruction of the lipid metabolism for the microalga Monoraphidium neglectum from its genome sequence reveals characteristics suitable for biofuel production.</title>
        <authorList>
            <person name="Bogen C."/>
            <person name="Al-Dilaimi A."/>
            <person name="Albersmeier A."/>
            <person name="Wichmann J."/>
            <person name="Grundmann M."/>
            <person name="Rupp O."/>
            <person name="Lauersen K.J."/>
            <person name="Blifernez-Klassen O."/>
            <person name="Kalinowski J."/>
            <person name="Goesmann A."/>
            <person name="Mussgnug J.H."/>
            <person name="Kruse O."/>
        </authorList>
    </citation>
    <scope>NUCLEOTIDE SEQUENCE [LARGE SCALE GENOMIC DNA]</scope>
    <source>
        <strain evidence="1 2">SAG 48.87</strain>
    </source>
</reference>
<feature type="non-terminal residue" evidence="1">
    <location>
        <position position="1"/>
    </location>
</feature>
<dbReference type="Proteomes" id="UP000054498">
    <property type="component" value="Unassembled WGS sequence"/>
</dbReference>
<organism evidence="1 2">
    <name type="scientific">Monoraphidium neglectum</name>
    <dbReference type="NCBI Taxonomy" id="145388"/>
    <lineage>
        <taxon>Eukaryota</taxon>
        <taxon>Viridiplantae</taxon>
        <taxon>Chlorophyta</taxon>
        <taxon>core chlorophytes</taxon>
        <taxon>Chlorophyceae</taxon>
        <taxon>CS clade</taxon>
        <taxon>Sphaeropleales</taxon>
        <taxon>Selenastraceae</taxon>
        <taxon>Monoraphidium</taxon>
    </lineage>
</organism>
<dbReference type="RefSeq" id="XP_013892586.1">
    <property type="nucleotide sequence ID" value="XM_014037132.1"/>
</dbReference>
<dbReference type="GeneID" id="25731955"/>
<proteinExistence type="predicted"/>